<evidence type="ECO:0000313" key="1">
    <source>
        <dbReference type="EMBL" id="ALF51847.1"/>
    </source>
</evidence>
<protein>
    <submittedName>
        <fullName evidence="1">Uncharacterized protein</fullName>
    </submittedName>
</protein>
<dbReference type="EMBL" id="CP012036">
    <property type="protein sequence ID" value="ALF51847.1"/>
    <property type="molecule type" value="Genomic_DNA"/>
</dbReference>
<organism evidence="1 2">
    <name type="scientific">Nostoc piscinale CENA21</name>
    <dbReference type="NCBI Taxonomy" id="224013"/>
    <lineage>
        <taxon>Bacteria</taxon>
        <taxon>Bacillati</taxon>
        <taxon>Cyanobacteriota</taxon>
        <taxon>Cyanophyceae</taxon>
        <taxon>Nostocales</taxon>
        <taxon>Nostocaceae</taxon>
        <taxon>Nostoc</taxon>
    </lineage>
</organism>
<dbReference type="PATRIC" id="fig|224013.5.peg.407"/>
<reference evidence="1 2" key="2">
    <citation type="journal article" date="2016" name="Genome Announc.">
        <title>Draft Genome Sequence of the N2-Fixing Cyanobacterium Nostoc piscinale CENA21, Isolated from the Brazilian Amazon Floodplain.</title>
        <authorList>
            <person name="Leao T."/>
            <person name="Guimaraes P.I."/>
            <person name="de Melo A.G."/>
            <person name="Ramos R.T."/>
            <person name="Leao P.N."/>
            <person name="Silva A."/>
            <person name="Fiore M.F."/>
            <person name="Schneider M.P."/>
        </authorList>
    </citation>
    <scope>NUCLEOTIDE SEQUENCE [LARGE SCALE GENOMIC DNA]</scope>
    <source>
        <strain evidence="1 2">CENA21</strain>
    </source>
</reference>
<dbReference type="KEGG" id="npz:ACX27_01695"/>
<gene>
    <name evidence="1" type="ORF">ACX27_01695</name>
</gene>
<dbReference type="Proteomes" id="UP000062645">
    <property type="component" value="Chromosome"/>
</dbReference>
<keyword evidence="2" id="KW-1185">Reference proteome</keyword>
<dbReference type="AlphaFoldDB" id="A0A0M3V4F5"/>
<sequence>MGGESGAEEAEEVICISSFVNWYKYNDVRKPRPLHRHPTIFIHLAPYSISQMEEEPEISIIDSNDQALLVGDSFERL</sequence>
<name>A0A0M3V4F5_9NOSO</name>
<evidence type="ECO:0000313" key="2">
    <source>
        <dbReference type="Proteomes" id="UP000062645"/>
    </source>
</evidence>
<dbReference type="STRING" id="224013.ACX27_01695"/>
<reference evidence="2" key="1">
    <citation type="submission" date="2015-07" db="EMBL/GenBank/DDBJ databases">
        <title>Genome Of Nitrogen-Fixing Cyanobacterium Nostoc piscinale CENA21 From Solimoes/Amazon River Floodplain Sediments And Comparative Genomics To Uncover Biosynthetic Natural Products Potential.</title>
        <authorList>
            <person name="Leao T.F."/>
            <person name="Leao P.N."/>
            <person name="Guimaraes P.I."/>
            <person name="de Melo A.G.C."/>
            <person name="Ramos R.T.J."/>
            <person name="Silva A."/>
            <person name="Fiore M.F."/>
            <person name="Schneider M.P.C."/>
        </authorList>
    </citation>
    <scope>NUCLEOTIDE SEQUENCE [LARGE SCALE GENOMIC DNA]</scope>
    <source>
        <strain evidence="2">CENA21</strain>
    </source>
</reference>
<proteinExistence type="predicted"/>
<accession>A0A0M3V4F5</accession>